<dbReference type="InterPro" id="IPR037523">
    <property type="entry name" value="VOC_core"/>
</dbReference>
<dbReference type="Pfam" id="PF00903">
    <property type="entry name" value="Glyoxalase"/>
    <property type="match status" value="1"/>
</dbReference>
<reference evidence="2 3" key="1">
    <citation type="submission" date="2020-04" db="EMBL/GenBank/DDBJ databases">
        <authorList>
            <person name="Yoon J."/>
        </authorList>
    </citation>
    <scope>NUCLEOTIDE SEQUENCE [LARGE SCALE GENOMIC DNA]</scope>
    <source>
        <strain evidence="2 3">DJ-13</strain>
    </source>
</reference>
<proteinExistence type="predicted"/>
<dbReference type="RefSeq" id="WP_168551980.1">
    <property type="nucleotide sequence ID" value="NZ_JAAWWL010000001.1"/>
</dbReference>
<dbReference type="InterPro" id="IPR004360">
    <property type="entry name" value="Glyas_Fos-R_dOase_dom"/>
</dbReference>
<protein>
    <submittedName>
        <fullName evidence="2">VOC family protein</fullName>
    </submittedName>
</protein>
<evidence type="ECO:0000313" key="2">
    <source>
        <dbReference type="EMBL" id="NKI31833.1"/>
    </source>
</evidence>
<accession>A0ABX1GQ80</accession>
<dbReference type="Gene3D" id="3.10.180.10">
    <property type="entry name" value="2,3-Dihydroxybiphenyl 1,2-Dioxygenase, domain 1"/>
    <property type="match status" value="1"/>
</dbReference>
<dbReference type="SUPFAM" id="SSF54593">
    <property type="entry name" value="Glyoxalase/Bleomycin resistance protein/Dihydroxybiphenyl dioxygenase"/>
    <property type="match status" value="1"/>
</dbReference>
<name>A0ABX1GQ80_9FLAO</name>
<feature type="domain" description="VOC" evidence="1">
    <location>
        <begin position="2"/>
        <end position="113"/>
    </location>
</feature>
<organism evidence="2 3">
    <name type="scientific">Croceivirga thetidis</name>
    <dbReference type="NCBI Taxonomy" id="2721623"/>
    <lineage>
        <taxon>Bacteria</taxon>
        <taxon>Pseudomonadati</taxon>
        <taxon>Bacteroidota</taxon>
        <taxon>Flavobacteriia</taxon>
        <taxon>Flavobacteriales</taxon>
        <taxon>Flavobacteriaceae</taxon>
        <taxon>Croceivirga</taxon>
    </lineage>
</organism>
<sequence>MLLNQVTIPSLNIPASISFYKKLGLQLIVEALPHYARFVCPNGNTTFSVHLVEKLPVGVGVIVYFEFENLDKDVKTLVEKGVQFDEMPNDKPWLWREARLKDPDGNQLIFYHAGENRLNPPWRLSV</sequence>
<gene>
    <name evidence="2" type="ORF">HCU67_07725</name>
</gene>
<dbReference type="Proteomes" id="UP000718451">
    <property type="component" value="Unassembled WGS sequence"/>
</dbReference>
<dbReference type="InterPro" id="IPR029068">
    <property type="entry name" value="Glyas_Bleomycin-R_OHBP_Dase"/>
</dbReference>
<dbReference type="EMBL" id="JAAWWL010000001">
    <property type="protein sequence ID" value="NKI31833.1"/>
    <property type="molecule type" value="Genomic_DNA"/>
</dbReference>
<dbReference type="PROSITE" id="PS51819">
    <property type="entry name" value="VOC"/>
    <property type="match status" value="1"/>
</dbReference>
<evidence type="ECO:0000313" key="3">
    <source>
        <dbReference type="Proteomes" id="UP000718451"/>
    </source>
</evidence>
<evidence type="ECO:0000259" key="1">
    <source>
        <dbReference type="PROSITE" id="PS51819"/>
    </source>
</evidence>
<keyword evidence="3" id="KW-1185">Reference proteome</keyword>
<comment type="caution">
    <text evidence="2">The sequence shown here is derived from an EMBL/GenBank/DDBJ whole genome shotgun (WGS) entry which is preliminary data.</text>
</comment>